<feature type="transmembrane region" description="Helical" evidence="1">
    <location>
        <begin position="239"/>
        <end position="262"/>
    </location>
</feature>
<reference evidence="2 3" key="1">
    <citation type="submission" date="2011-05" db="EMBL/GenBank/DDBJ databases">
        <title>Whole genome sequence of Microlunatus phosphovorus NM-1.</title>
        <authorList>
            <person name="Hosoyama A."/>
            <person name="Sasaki K."/>
            <person name="Harada T."/>
            <person name="Igarashi R."/>
            <person name="Kawakoshi A."/>
            <person name="Sasagawa M."/>
            <person name="Fukada J."/>
            <person name="Nakamura S."/>
            <person name="Katano Y."/>
            <person name="Hanada S."/>
            <person name="Kamagata Y."/>
            <person name="Nakamura N."/>
            <person name="Yamazaki S."/>
            <person name="Fujita N."/>
        </authorList>
    </citation>
    <scope>NUCLEOTIDE SEQUENCE [LARGE SCALE GENOMIC DNA]</scope>
    <source>
        <strain evidence="3">ATCC 700054 / DSM 10555 / JCM 9379 / NBRC 101784 / NCIMB 13414 / VKM Ac-1990 / NM-1</strain>
    </source>
</reference>
<evidence type="ECO:0008006" key="4">
    <source>
        <dbReference type="Google" id="ProtNLM"/>
    </source>
</evidence>
<sequence>MIGLTLLCSAAAAWLWIGPADPVRGRLDQSASRRRRRARPWLRWAALGFAGLTVVVGAALIAGPAAAAVAFAVLIALGAAGRLFALGRRTRREHAIRAEVAQACSVIANQVRVGRIPAEALTLAAADAPVLAVTARVHRNGGDVVAALLEEAQQPGCAGLRDLARAWQVGTRTGAPMAELLDQVAHALRSDQSVERTVAAELAGPRATGRVMAALPLCGIGLGYLLGGDPLGFLVGGPFGWACLVLGAILAACGVLWIEWLARQVGRPM</sequence>
<dbReference type="KEGG" id="mph:MLP_49860"/>
<keyword evidence="1" id="KW-1133">Transmembrane helix</keyword>
<dbReference type="OrthoDB" id="3732900at2"/>
<evidence type="ECO:0000256" key="1">
    <source>
        <dbReference type="SAM" id="Phobius"/>
    </source>
</evidence>
<dbReference type="RefSeq" id="WP_013865818.1">
    <property type="nucleotide sequence ID" value="NC_015635.1"/>
</dbReference>
<dbReference type="PANTHER" id="PTHR35007">
    <property type="entry name" value="INTEGRAL MEMBRANE PROTEIN-RELATED"/>
    <property type="match status" value="1"/>
</dbReference>
<keyword evidence="3" id="KW-1185">Reference proteome</keyword>
<dbReference type="STRING" id="1032480.MLP_49860"/>
<evidence type="ECO:0000313" key="2">
    <source>
        <dbReference type="EMBL" id="BAK38000.1"/>
    </source>
</evidence>
<organism evidence="2 3">
    <name type="scientific">Microlunatus phosphovorus (strain ATCC 700054 / DSM 10555 / JCM 9379 / NBRC 101784 / NCIMB 13414 / VKM Ac-1990 / NM-1)</name>
    <dbReference type="NCBI Taxonomy" id="1032480"/>
    <lineage>
        <taxon>Bacteria</taxon>
        <taxon>Bacillati</taxon>
        <taxon>Actinomycetota</taxon>
        <taxon>Actinomycetes</taxon>
        <taxon>Propionibacteriales</taxon>
        <taxon>Propionibacteriaceae</taxon>
        <taxon>Microlunatus</taxon>
    </lineage>
</organism>
<accession>F5XG66</accession>
<keyword evidence="1" id="KW-0472">Membrane</keyword>
<dbReference type="HOGENOM" id="CLU_065779_4_0_11"/>
<evidence type="ECO:0000313" key="3">
    <source>
        <dbReference type="Proteomes" id="UP000007947"/>
    </source>
</evidence>
<feature type="transmembrane region" description="Helical" evidence="1">
    <location>
        <begin position="211"/>
        <end position="227"/>
    </location>
</feature>
<proteinExistence type="predicted"/>
<dbReference type="Proteomes" id="UP000007947">
    <property type="component" value="Chromosome"/>
</dbReference>
<dbReference type="eggNOG" id="COG4965">
    <property type="taxonomic scope" value="Bacteria"/>
</dbReference>
<feature type="transmembrane region" description="Helical" evidence="1">
    <location>
        <begin position="44"/>
        <end position="77"/>
    </location>
</feature>
<dbReference type="AlphaFoldDB" id="F5XG66"/>
<dbReference type="EMBL" id="AP012204">
    <property type="protein sequence ID" value="BAK38000.1"/>
    <property type="molecule type" value="Genomic_DNA"/>
</dbReference>
<name>F5XG66_MICPN</name>
<gene>
    <name evidence="2" type="ordered locus">MLP_49860</name>
</gene>
<protein>
    <recommendedName>
        <fullName evidence="4">Type II secretion system protein GspF domain-containing protein</fullName>
    </recommendedName>
</protein>
<keyword evidence="1" id="KW-0812">Transmembrane</keyword>
<dbReference type="PANTHER" id="PTHR35007:SF4">
    <property type="entry name" value="CONSERVED TRANSMEMBRANE PROTEIN-RELATED"/>
    <property type="match status" value="1"/>
</dbReference>